<evidence type="ECO:0000313" key="3">
    <source>
        <dbReference type="EMBL" id="GEO39265.1"/>
    </source>
</evidence>
<dbReference type="InterPro" id="IPR006860">
    <property type="entry name" value="FecR"/>
</dbReference>
<dbReference type="InterPro" id="IPR013783">
    <property type="entry name" value="Ig-like_fold"/>
</dbReference>
<dbReference type="Proteomes" id="UP000321523">
    <property type="component" value="Unassembled WGS sequence"/>
</dbReference>
<reference evidence="3 4" key="1">
    <citation type="submission" date="2019-07" db="EMBL/GenBank/DDBJ databases">
        <title>Whole genome shotgun sequence of Skermanella aerolata NBRC 106429.</title>
        <authorList>
            <person name="Hosoyama A."/>
            <person name="Uohara A."/>
            <person name="Ohji S."/>
            <person name="Ichikawa N."/>
        </authorList>
    </citation>
    <scope>NUCLEOTIDE SEQUENCE [LARGE SCALE GENOMIC DNA]</scope>
    <source>
        <strain evidence="3 4">NBRC 106429</strain>
    </source>
</reference>
<dbReference type="PANTHER" id="PTHR38731">
    <property type="entry name" value="LIPL45-RELATED LIPOPROTEIN-RELATED"/>
    <property type="match status" value="1"/>
</dbReference>
<dbReference type="AlphaFoldDB" id="A0A512DS55"/>
<dbReference type="RefSeq" id="WP_044431120.1">
    <property type="nucleotide sequence ID" value="NZ_BJYZ01000015.1"/>
</dbReference>
<dbReference type="Gene3D" id="2.60.40.10">
    <property type="entry name" value="Immunoglobulins"/>
    <property type="match status" value="3"/>
</dbReference>
<evidence type="ECO:0000259" key="2">
    <source>
        <dbReference type="Pfam" id="PF04773"/>
    </source>
</evidence>
<evidence type="ECO:0000313" key="4">
    <source>
        <dbReference type="Proteomes" id="UP000321523"/>
    </source>
</evidence>
<dbReference type="EMBL" id="BJYZ01000015">
    <property type="protein sequence ID" value="GEO39265.1"/>
    <property type="molecule type" value="Genomic_DNA"/>
</dbReference>
<feature type="domain" description="FecR protein" evidence="2">
    <location>
        <begin position="210"/>
        <end position="300"/>
    </location>
</feature>
<keyword evidence="1" id="KW-0732">Signal</keyword>
<accession>A0A512DS55</accession>
<name>A0A512DS55_9PROT</name>
<dbReference type="Gene3D" id="2.60.120.1440">
    <property type="match status" value="1"/>
</dbReference>
<sequence length="791" mass="85201">MMVRGKSIEGRYVRARCIAAGMFLVALVPMMPPAAAAAATSDGMVRVTLKEGQSLRDLARQHLGDPNLWTEILKASGLASVADARPGIELRIPVTQVSRAAKAVASALDHIQAATQAGAKVFAADQIDEAVSLHEQAQARRQAGDWDGAIKLAGGAEKAADKALETASKARDAAVEALLSDRQGEVEGRRPRDLDWGDRPVKSVLTEEERVRTLSRSTAQITFRDESRLRLSSNSEAVIMRMRADPLERAQEAKVNLIEGDFYALLAGKSRRKTFELEIPNVDTQINSTNFWVERDKRGSKFTNYDDATLEVASNGASVTLGRNEGTVVRAGQAPSETIGVLAKPELVSPADDGTIFNAGAVLAWNAVPDSTGYWLEIGQDSIFQHVVESRWGLQRNSMETTGLEIGSYYWRVAALDKFGLPGERSETWRFNIRTDTVPPYLAISEPADGAVLREPVVTVQGTTEPDAVLSFRGEVLKVAPDGAFQASVVPVHGVNEIAVSAVDAAGNRTERTRAFVHTPAGKAAVAYDPGLPRLGPLHFVTNRSPLTLSGTTEANARIGVRSSAGPLRASAFSDARGRFVLTVPLAVDREDLTLSVTASNGVVTEDAFQASIDREAPRIQTDAEPPPVTGTEWLTLSGTVEPDAQLTLNGKEIDNSGGRFEERVELVSGPNRIEMQATDRVGNTGIERWQVSLDQDPPELAGQRVEPKQMEKGGRLAVEVTARDKSGLRQAAQVTVAVGGEVFTDYLRLSEASGVYRGTLTLPAGARGPAVLKDVLLEDYVGNGRRYRFD</sequence>
<organism evidence="3 4">
    <name type="scientific">Skermanella aerolata</name>
    <dbReference type="NCBI Taxonomy" id="393310"/>
    <lineage>
        <taxon>Bacteria</taxon>
        <taxon>Pseudomonadati</taxon>
        <taxon>Pseudomonadota</taxon>
        <taxon>Alphaproteobacteria</taxon>
        <taxon>Rhodospirillales</taxon>
        <taxon>Azospirillaceae</taxon>
        <taxon>Skermanella</taxon>
    </lineage>
</organism>
<feature type="signal peptide" evidence="1">
    <location>
        <begin position="1"/>
        <end position="37"/>
    </location>
</feature>
<comment type="caution">
    <text evidence="3">The sequence shown here is derived from an EMBL/GenBank/DDBJ whole genome shotgun (WGS) entry which is preliminary data.</text>
</comment>
<feature type="chain" id="PRO_5021762775" description="FecR protein domain-containing protein" evidence="1">
    <location>
        <begin position="38"/>
        <end position="791"/>
    </location>
</feature>
<dbReference type="Pfam" id="PF09136">
    <property type="entry name" value="Glucodextran_B"/>
    <property type="match status" value="1"/>
</dbReference>
<protein>
    <recommendedName>
        <fullName evidence="2">FecR protein domain-containing protein</fullName>
    </recommendedName>
</protein>
<dbReference type="PANTHER" id="PTHR38731:SF3">
    <property type="entry name" value="BLL6125 PROTEIN"/>
    <property type="match status" value="1"/>
</dbReference>
<proteinExistence type="predicted"/>
<dbReference type="Pfam" id="PF04773">
    <property type="entry name" value="FecR"/>
    <property type="match status" value="1"/>
</dbReference>
<evidence type="ECO:0000256" key="1">
    <source>
        <dbReference type="SAM" id="SignalP"/>
    </source>
</evidence>
<keyword evidence="4" id="KW-1185">Reference proteome</keyword>
<gene>
    <name evidence="3" type="ORF">SAE02_34130</name>
</gene>